<dbReference type="EMBL" id="JAFLVX010000037">
    <property type="protein sequence ID" value="MBO0477860.1"/>
    <property type="molecule type" value="Genomic_DNA"/>
</dbReference>
<dbReference type="Proteomes" id="UP000664857">
    <property type="component" value="Unassembled WGS sequence"/>
</dbReference>
<protein>
    <submittedName>
        <fullName evidence="1">Uncharacterized protein</fullName>
    </submittedName>
</protein>
<accession>A0ABS3HWY6</accession>
<evidence type="ECO:0000313" key="1">
    <source>
        <dbReference type="EMBL" id="MBO0477860.1"/>
    </source>
</evidence>
<gene>
    <name evidence="1" type="ORF">DOK76_12330</name>
</gene>
<keyword evidence="2" id="KW-1185">Reference proteome</keyword>
<reference evidence="1 2" key="1">
    <citation type="submission" date="2021-03" db="EMBL/GenBank/DDBJ databases">
        <title>Enterococcal diversity collection.</title>
        <authorList>
            <person name="Gilmore M.S."/>
            <person name="Schwartzman J."/>
            <person name="Van Tyne D."/>
            <person name="Martin M."/>
            <person name="Earl A.M."/>
            <person name="Manson A.L."/>
            <person name="Straub T."/>
            <person name="Salamzade R."/>
            <person name="Saavedra J."/>
            <person name="Lebreton F."/>
            <person name="Prichula J."/>
            <person name="Schaufler K."/>
            <person name="Gaca A."/>
            <person name="Sgardioli B."/>
            <person name="Wagenaar J."/>
            <person name="Strong T."/>
        </authorList>
    </citation>
    <scope>NUCLEOTIDE SEQUENCE [LARGE SCALE GENOMIC DNA]</scope>
    <source>
        <strain evidence="1 2">DIV0080</strain>
    </source>
</reference>
<comment type="caution">
    <text evidence="1">The sequence shown here is derived from an EMBL/GenBank/DDBJ whole genome shotgun (WGS) entry which is preliminary data.</text>
</comment>
<organism evidence="1 2">
    <name type="scientific">Candidatus Vagococcus giribetii</name>
    <dbReference type="NCBI Taxonomy" id="2230876"/>
    <lineage>
        <taxon>Bacteria</taxon>
        <taxon>Bacillati</taxon>
        <taxon>Bacillota</taxon>
        <taxon>Bacilli</taxon>
        <taxon>Lactobacillales</taxon>
        <taxon>Enterococcaceae</taxon>
        <taxon>Vagococcus</taxon>
    </lineage>
</organism>
<evidence type="ECO:0000313" key="2">
    <source>
        <dbReference type="Proteomes" id="UP000664857"/>
    </source>
</evidence>
<proteinExistence type="predicted"/>
<name>A0ABS3HWY6_9ENTE</name>
<sequence length="149" mass="17576">MCPECYSNKDRVTPMYGPSDCLSKHTQYICGTCGRCICIEKDARRNLYRWNFPFKSLESAIYYIRTAEYVLKEPCSVYEIKLDKERKAYKIFATKAELVAYLKKDKNKKSNKVPVFQTNKYQEYPGTEVRKLTQDEMISYMIGQKNEPK</sequence>